<dbReference type="Gene3D" id="3.40.50.1820">
    <property type="entry name" value="alpha/beta hydrolase"/>
    <property type="match status" value="1"/>
</dbReference>
<accession>A0AAU0N2M2</accession>
<evidence type="ECO:0000256" key="1">
    <source>
        <dbReference type="ARBA" id="ARBA00022729"/>
    </source>
</evidence>
<feature type="signal peptide" evidence="3">
    <location>
        <begin position="1"/>
        <end position="21"/>
    </location>
</feature>
<keyword evidence="5" id="KW-1185">Reference proteome</keyword>
<evidence type="ECO:0000313" key="5">
    <source>
        <dbReference type="Proteomes" id="UP001302477"/>
    </source>
</evidence>
<dbReference type="PANTHER" id="PTHR43037:SF5">
    <property type="entry name" value="FERULOYL ESTERASE"/>
    <property type="match status" value="1"/>
</dbReference>
<gene>
    <name evidence="4" type="ORF">R5R33_03265</name>
</gene>
<dbReference type="SUPFAM" id="SSF53474">
    <property type="entry name" value="alpha/beta-Hydrolases"/>
    <property type="match status" value="2"/>
</dbReference>
<dbReference type="InterPro" id="IPR050955">
    <property type="entry name" value="Plant_Biomass_Hydrol_Est"/>
</dbReference>
<dbReference type="GO" id="GO:0005576">
    <property type="term" value="C:extracellular region"/>
    <property type="evidence" value="ECO:0007669"/>
    <property type="project" value="InterPro"/>
</dbReference>
<dbReference type="Pfam" id="PF10503">
    <property type="entry name" value="Esterase_PHB"/>
    <property type="match status" value="1"/>
</dbReference>
<dbReference type="RefSeq" id="WP_318954630.1">
    <property type="nucleotide sequence ID" value="NZ_CP137555.1"/>
</dbReference>
<evidence type="ECO:0000256" key="2">
    <source>
        <dbReference type="ARBA" id="ARBA00022801"/>
    </source>
</evidence>
<organism evidence="4 5">
    <name type="scientific">Microbulbifer pacificus</name>
    <dbReference type="NCBI Taxonomy" id="407164"/>
    <lineage>
        <taxon>Bacteria</taxon>
        <taxon>Pseudomonadati</taxon>
        <taxon>Pseudomonadota</taxon>
        <taxon>Gammaproteobacteria</taxon>
        <taxon>Cellvibrionales</taxon>
        <taxon>Microbulbiferaceae</taxon>
        <taxon>Microbulbifer</taxon>
    </lineage>
</organism>
<feature type="chain" id="PRO_5043714879" evidence="3">
    <location>
        <begin position="22"/>
        <end position="314"/>
    </location>
</feature>
<protein>
    <submittedName>
        <fullName evidence="4">PHB depolymerase family esterase</fullName>
    </submittedName>
</protein>
<evidence type="ECO:0000256" key="3">
    <source>
        <dbReference type="SAM" id="SignalP"/>
    </source>
</evidence>
<keyword evidence="1 3" id="KW-0732">Signal</keyword>
<dbReference type="AlphaFoldDB" id="A0AAU0N2M2"/>
<dbReference type="InterPro" id="IPR029058">
    <property type="entry name" value="AB_hydrolase_fold"/>
</dbReference>
<dbReference type="PANTHER" id="PTHR43037">
    <property type="entry name" value="UNNAMED PRODUCT-RELATED"/>
    <property type="match status" value="1"/>
</dbReference>
<dbReference type="Proteomes" id="UP001302477">
    <property type="component" value="Chromosome"/>
</dbReference>
<sequence length="314" mass="32959">MNWTKQPKLLTLGLGISAALAAGSTNAGSWQQNVSLGGFDKVHIYTPDSTSPIGKGHSLLVVLHGCTQSIDAYLTANLQDAADEYGMVIAVPDAMNKAGYGCWSYWEDNRSRTSGDYKNLIDLANTMSGDASRNIDPDQVYIAGLSSGAVFANTAACIAPDVFAGMGISAGPSVGTSPSGAIRNCEKADVASRCGSYAGSYSSHFSTQISSITHGTSDAVVDNCYNTQNAEGMAELYGVEQQPGSNTISEGDHTATETLWQDGRVSMLWLNGVDHSWSGGQGASGSYVSAAGVNYASYLGQFFVDNNKRVNRNP</sequence>
<dbReference type="EMBL" id="CP137555">
    <property type="protein sequence ID" value="WOX06172.1"/>
    <property type="molecule type" value="Genomic_DNA"/>
</dbReference>
<dbReference type="KEGG" id="mpaf:R5R33_03265"/>
<proteinExistence type="predicted"/>
<keyword evidence="2" id="KW-0378">Hydrolase</keyword>
<dbReference type="GO" id="GO:0016787">
    <property type="term" value="F:hydrolase activity"/>
    <property type="evidence" value="ECO:0007669"/>
    <property type="project" value="UniProtKB-KW"/>
</dbReference>
<dbReference type="NCBIfam" id="TIGR01840">
    <property type="entry name" value="esterase_phb"/>
    <property type="match status" value="1"/>
</dbReference>
<name>A0AAU0N2M2_9GAMM</name>
<evidence type="ECO:0000313" key="4">
    <source>
        <dbReference type="EMBL" id="WOX06172.1"/>
    </source>
</evidence>
<reference evidence="4 5" key="1">
    <citation type="submission" date="2023-10" db="EMBL/GenBank/DDBJ databases">
        <title>Description of Microbulbifer bruguierae sp. nov., isolated from the sediments of mangrove plant Bruguiera sexangula and comparative genomic analyses of the genus Microbulbifer.</title>
        <authorList>
            <person name="Long M."/>
        </authorList>
    </citation>
    <scope>NUCLEOTIDE SEQUENCE [LARGE SCALE GENOMIC DNA]</scope>
    <source>
        <strain evidence="4 5">SPO729</strain>
    </source>
</reference>
<dbReference type="InterPro" id="IPR010126">
    <property type="entry name" value="Esterase_phb"/>
</dbReference>